<dbReference type="AlphaFoldDB" id="A0AAD3CQX9"/>
<dbReference type="Proteomes" id="UP001054902">
    <property type="component" value="Unassembled WGS sequence"/>
</dbReference>
<gene>
    <name evidence="1" type="ORF">CTEN210_07022</name>
</gene>
<sequence length="163" mass="18616">MHSLGNYIDVKDKLATNKSLSRALVVKLLNALDNSPYSYLQNHKKKVKDFCDAWTIVQTTLTDKGGSLTSKEIYEPQLCKCMECMSLQYYSDKAKTAPVVSSRQRPVSEPTKEDWRANLGFPSVEVTKQTLKNTMQLLKTMVMETTCEYMQDYKQSQTTILKP</sequence>
<dbReference type="EMBL" id="BLLK01000040">
    <property type="protein sequence ID" value="GFH50546.1"/>
    <property type="molecule type" value="Genomic_DNA"/>
</dbReference>
<evidence type="ECO:0000313" key="1">
    <source>
        <dbReference type="EMBL" id="GFH50546.1"/>
    </source>
</evidence>
<protein>
    <submittedName>
        <fullName evidence="1">Uncharacterized protein</fullName>
    </submittedName>
</protein>
<accession>A0AAD3CQX9</accession>
<comment type="caution">
    <text evidence="1">The sequence shown here is derived from an EMBL/GenBank/DDBJ whole genome shotgun (WGS) entry which is preliminary data.</text>
</comment>
<evidence type="ECO:0000313" key="2">
    <source>
        <dbReference type="Proteomes" id="UP001054902"/>
    </source>
</evidence>
<keyword evidence="2" id="KW-1185">Reference proteome</keyword>
<reference evidence="1 2" key="1">
    <citation type="journal article" date="2021" name="Sci. Rep.">
        <title>The genome of the diatom Chaetoceros tenuissimus carries an ancient integrated fragment of an extant virus.</title>
        <authorList>
            <person name="Hongo Y."/>
            <person name="Kimura K."/>
            <person name="Takaki Y."/>
            <person name="Yoshida Y."/>
            <person name="Baba S."/>
            <person name="Kobayashi G."/>
            <person name="Nagasaki K."/>
            <person name="Hano T."/>
            <person name="Tomaru Y."/>
        </authorList>
    </citation>
    <scope>NUCLEOTIDE SEQUENCE [LARGE SCALE GENOMIC DNA]</scope>
    <source>
        <strain evidence="1 2">NIES-3715</strain>
    </source>
</reference>
<proteinExistence type="predicted"/>
<organism evidence="1 2">
    <name type="scientific">Chaetoceros tenuissimus</name>
    <dbReference type="NCBI Taxonomy" id="426638"/>
    <lineage>
        <taxon>Eukaryota</taxon>
        <taxon>Sar</taxon>
        <taxon>Stramenopiles</taxon>
        <taxon>Ochrophyta</taxon>
        <taxon>Bacillariophyta</taxon>
        <taxon>Coscinodiscophyceae</taxon>
        <taxon>Chaetocerotophycidae</taxon>
        <taxon>Chaetocerotales</taxon>
        <taxon>Chaetocerotaceae</taxon>
        <taxon>Chaetoceros</taxon>
    </lineage>
</organism>
<name>A0AAD3CQX9_9STRA</name>